<evidence type="ECO:0000256" key="5">
    <source>
        <dbReference type="ARBA" id="ARBA00022723"/>
    </source>
</evidence>
<organism evidence="10">
    <name type="scientific">Aphanomyces astaci</name>
    <name type="common">Crayfish plague agent</name>
    <dbReference type="NCBI Taxonomy" id="112090"/>
    <lineage>
        <taxon>Eukaryota</taxon>
        <taxon>Sar</taxon>
        <taxon>Stramenopiles</taxon>
        <taxon>Oomycota</taxon>
        <taxon>Saprolegniomycetes</taxon>
        <taxon>Saprolegniales</taxon>
        <taxon>Verrucalvaceae</taxon>
        <taxon>Aphanomyces</taxon>
    </lineage>
</organism>
<dbReference type="GeneID" id="20804024"/>
<dbReference type="EMBL" id="KI913116">
    <property type="protein sequence ID" value="ETV87017.1"/>
    <property type="molecule type" value="Genomic_DNA"/>
</dbReference>
<dbReference type="VEuPathDB" id="FungiDB:H257_02028"/>
<feature type="domain" description="DDE Tnp4" evidence="8">
    <location>
        <begin position="128"/>
        <end position="256"/>
    </location>
</feature>
<evidence type="ECO:0000256" key="4">
    <source>
        <dbReference type="ARBA" id="ARBA00022722"/>
    </source>
</evidence>
<comment type="similarity">
    <text evidence="3">Belongs to the HARBI1 family.</text>
</comment>
<dbReference type="STRING" id="112090.W4H532"/>
<evidence type="ECO:0000259" key="8">
    <source>
        <dbReference type="Pfam" id="PF13359"/>
    </source>
</evidence>
<dbReference type="GO" id="GO:0046872">
    <property type="term" value="F:metal ion binding"/>
    <property type="evidence" value="ECO:0007669"/>
    <property type="project" value="UniProtKB-KW"/>
</dbReference>
<dbReference type="GO" id="GO:0004518">
    <property type="term" value="F:nuclease activity"/>
    <property type="evidence" value="ECO:0007669"/>
    <property type="project" value="UniProtKB-KW"/>
</dbReference>
<feature type="domain" description="DUF8040" evidence="9">
    <location>
        <begin position="1"/>
        <end position="88"/>
    </location>
</feature>
<dbReference type="AlphaFoldDB" id="W4H532"/>
<comment type="cofactor">
    <cofactor evidence="1">
        <name>a divalent metal cation</name>
        <dbReference type="ChEBI" id="CHEBI:60240"/>
    </cofactor>
</comment>
<gene>
    <name evidence="10" type="ORF">H257_02028</name>
</gene>
<keyword evidence="4" id="KW-0540">Nuclease</keyword>
<keyword evidence="6" id="KW-0378">Hydrolase</keyword>
<sequence length="354" mass="40491">MWVQEMMIGNHDAFVDSFRMSRETFLMLDDELVDKAGLQATRRISSVEQLAMFMYFAGHQATSANLQQRFQLSGETITRHLWRVLYAVKQLTPTYMALPLANSPTPAFMENNLKFTPYFSKYRMVIDACNFDLHFTYVLAGWEGSAGDGEVYADALEKGLTMDDDKYDIADAGFGLTLRCLTPYRCIRYHLKEYSLGRLKPQRKDKIFNLRHAQVRNCIERIFGIVKMRFPVMSHGVRYDYGFQVDLVIALCTLNNYIRISGVDCGVFEAQAAALIRQQRDMPLNQNERPQFANEPASEEAKRATFAAVSFGVPRWKRFDVLFLRQLGLTALRQLVLEGAQSTQSRIGPLPLSP</sequence>
<evidence type="ECO:0000259" key="9">
    <source>
        <dbReference type="Pfam" id="PF26138"/>
    </source>
</evidence>
<dbReference type="Pfam" id="PF26138">
    <property type="entry name" value="DUF8040"/>
    <property type="match status" value="1"/>
</dbReference>
<name>W4H532_APHAT</name>
<evidence type="ECO:0000313" key="10">
    <source>
        <dbReference type="EMBL" id="ETV87017.1"/>
    </source>
</evidence>
<keyword evidence="7" id="KW-0539">Nucleus</keyword>
<evidence type="ECO:0000256" key="3">
    <source>
        <dbReference type="ARBA" id="ARBA00006958"/>
    </source>
</evidence>
<evidence type="ECO:0000256" key="7">
    <source>
        <dbReference type="ARBA" id="ARBA00023242"/>
    </source>
</evidence>
<evidence type="ECO:0000256" key="6">
    <source>
        <dbReference type="ARBA" id="ARBA00022801"/>
    </source>
</evidence>
<dbReference type="PANTHER" id="PTHR22930">
    <property type="match status" value="1"/>
</dbReference>
<dbReference type="InterPro" id="IPR045249">
    <property type="entry name" value="HARBI1-like"/>
</dbReference>
<dbReference type="PANTHER" id="PTHR22930:SF259">
    <property type="entry name" value="OS08G0106900 PROTEIN"/>
    <property type="match status" value="1"/>
</dbReference>
<dbReference type="GO" id="GO:0005634">
    <property type="term" value="C:nucleus"/>
    <property type="evidence" value="ECO:0007669"/>
    <property type="project" value="UniProtKB-SubCell"/>
</dbReference>
<proteinExistence type="inferred from homology"/>
<dbReference type="InterPro" id="IPR027806">
    <property type="entry name" value="HARBI1_dom"/>
</dbReference>
<accession>W4H532</accession>
<dbReference type="InterPro" id="IPR058353">
    <property type="entry name" value="DUF8040"/>
</dbReference>
<dbReference type="OrthoDB" id="129044at2759"/>
<dbReference type="Pfam" id="PF13359">
    <property type="entry name" value="DDE_Tnp_4"/>
    <property type="match status" value="1"/>
</dbReference>
<evidence type="ECO:0000256" key="2">
    <source>
        <dbReference type="ARBA" id="ARBA00004123"/>
    </source>
</evidence>
<comment type="subcellular location">
    <subcellularLocation>
        <location evidence="2">Nucleus</location>
    </subcellularLocation>
</comment>
<keyword evidence="5" id="KW-0479">Metal-binding</keyword>
<dbReference type="RefSeq" id="XP_009823816.1">
    <property type="nucleotide sequence ID" value="XM_009825514.1"/>
</dbReference>
<dbReference type="GO" id="GO:0016787">
    <property type="term" value="F:hydrolase activity"/>
    <property type="evidence" value="ECO:0007669"/>
    <property type="project" value="UniProtKB-KW"/>
</dbReference>
<reference evidence="10" key="1">
    <citation type="submission" date="2013-12" db="EMBL/GenBank/DDBJ databases">
        <title>The Genome Sequence of Aphanomyces astaci APO3.</title>
        <authorList>
            <consortium name="The Broad Institute Genomics Platform"/>
            <person name="Russ C."/>
            <person name="Tyler B."/>
            <person name="van West P."/>
            <person name="Dieguez-Uribeondo J."/>
            <person name="Young S.K."/>
            <person name="Zeng Q."/>
            <person name="Gargeya S."/>
            <person name="Fitzgerald M."/>
            <person name="Abouelleil A."/>
            <person name="Alvarado L."/>
            <person name="Chapman S.B."/>
            <person name="Gainer-Dewar J."/>
            <person name="Goldberg J."/>
            <person name="Griggs A."/>
            <person name="Gujja S."/>
            <person name="Hansen M."/>
            <person name="Howarth C."/>
            <person name="Imamovic A."/>
            <person name="Ireland A."/>
            <person name="Larimer J."/>
            <person name="McCowan C."/>
            <person name="Murphy C."/>
            <person name="Pearson M."/>
            <person name="Poon T.W."/>
            <person name="Priest M."/>
            <person name="Roberts A."/>
            <person name="Saif S."/>
            <person name="Shea T."/>
            <person name="Sykes S."/>
            <person name="Wortman J."/>
            <person name="Nusbaum C."/>
            <person name="Birren B."/>
        </authorList>
    </citation>
    <scope>NUCLEOTIDE SEQUENCE [LARGE SCALE GENOMIC DNA]</scope>
    <source>
        <strain evidence="10">APO3</strain>
    </source>
</reference>
<protein>
    <submittedName>
        <fullName evidence="10">Uncharacterized protein</fullName>
    </submittedName>
</protein>
<evidence type="ECO:0000256" key="1">
    <source>
        <dbReference type="ARBA" id="ARBA00001968"/>
    </source>
</evidence>